<evidence type="ECO:0000256" key="5">
    <source>
        <dbReference type="ARBA" id="ARBA00022737"/>
    </source>
</evidence>
<keyword evidence="10" id="KW-0067">ATP-binding</keyword>
<dbReference type="Pfam" id="PF00130">
    <property type="entry name" value="C1_1"/>
    <property type="match status" value="1"/>
</dbReference>
<accession>A0A183L611</accession>
<dbReference type="EMBL" id="UZAK01050660">
    <property type="protein sequence ID" value="VDP80154.1"/>
    <property type="molecule type" value="Genomic_DNA"/>
</dbReference>
<dbReference type="SMART" id="SM00109">
    <property type="entry name" value="C1"/>
    <property type="match status" value="1"/>
</dbReference>
<comment type="similarity">
    <text evidence="1">Belongs to the eukaryotic diacylglycerol kinase family.</text>
</comment>
<dbReference type="InterPro" id="IPR037607">
    <property type="entry name" value="DGK"/>
</dbReference>
<keyword evidence="6" id="KW-0547">Nucleotide-binding</keyword>
<dbReference type="GO" id="GO:0007165">
    <property type="term" value="P:signal transduction"/>
    <property type="evidence" value="ECO:0007669"/>
    <property type="project" value="InterPro"/>
</dbReference>
<dbReference type="STRING" id="6186.A0A183L611"/>
<dbReference type="Gene3D" id="3.30.60.20">
    <property type="match status" value="1"/>
</dbReference>
<gene>
    <name evidence="12" type="ORF">SCUD_LOCUS22779</name>
</gene>
<dbReference type="PANTHER" id="PTHR11255">
    <property type="entry name" value="DIACYLGLYCEROL KINASE"/>
    <property type="match status" value="1"/>
</dbReference>
<evidence type="ECO:0000313" key="12">
    <source>
        <dbReference type="EMBL" id="VDP80154.1"/>
    </source>
</evidence>
<keyword evidence="3" id="KW-0808">Transferase</keyword>
<keyword evidence="7" id="KW-0863">Zinc-finger</keyword>
<evidence type="ECO:0000256" key="4">
    <source>
        <dbReference type="ARBA" id="ARBA00022723"/>
    </source>
</evidence>
<sequence>CSPRQTHHWREGNLPTNSKCFICRKTCWSSECLTGYRCQWCGRTSHAGCIEKVDDECDFGPLRDIMLPSFCVSLPRMNIPIEHVIGVTKRPRGELFYSFLTNYLNKSF</sequence>
<dbReference type="InterPro" id="IPR046349">
    <property type="entry name" value="C1-like_sf"/>
</dbReference>
<keyword evidence="5" id="KW-0677">Repeat</keyword>
<evidence type="ECO:0000256" key="2">
    <source>
        <dbReference type="ARBA" id="ARBA00012133"/>
    </source>
</evidence>
<evidence type="ECO:0000259" key="11">
    <source>
        <dbReference type="PROSITE" id="PS50081"/>
    </source>
</evidence>
<evidence type="ECO:0000313" key="13">
    <source>
        <dbReference type="Proteomes" id="UP000279833"/>
    </source>
</evidence>
<protein>
    <recommendedName>
        <fullName evidence="2">diacylglycerol kinase (ATP)</fullName>
        <ecNumber evidence="2">2.7.1.107</ecNumber>
    </recommendedName>
</protein>
<proteinExistence type="inferred from homology"/>
<keyword evidence="4" id="KW-0479">Metal-binding</keyword>
<evidence type="ECO:0000256" key="8">
    <source>
        <dbReference type="ARBA" id="ARBA00022777"/>
    </source>
</evidence>
<reference evidence="14" key="1">
    <citation type="submission" date="2016-06" db="UniProtKB">
        <authorList>
            <consortium name="WormBaseParasite"/>
        </authorList>
    </citation>
    <scope>IDENTIFICATION</scope>
</reference>
<dbReference type="GO" id="GO:0008270">
    <property type="term" value="F:zinc ion binding"/>
    <property type="evidence" value="ECO:0007669"/>
    <property type="project" value="UniProtKB-KW"/>
</dbReference>
<dbReference type="GO" id="GO:0005524">
    <property type="term" value="F:ATP binding"/>
    <property type="evidence" value="ECO:0007669"/>
    <property type="project" value="UniProtKB-KW"/>
</dbReference>
<organism evidence="14">
    <name type="scientific">Schistosoma curassoni</name>
    <dbReference type="NCBI Taxonomy" id="6186"/>
    <lineage>
        <taxon>Eukaryota</taxon>
        <taxon>Metazoa</taxon>
        <taxon>Spiralia</taxon>
        <taxon>Lophotrochozoa</taxon>
        <taxon>Platyhelminthes</taxon>
        <taxon>Trematoda</taxon>
        <taxon>Digenea</taxon>
        <taxon>Strigeidida</taxon>
        <taxon>Schistosomatoidea</taxon>
        <taxon>Schistosomatidae</taxon>
        <taxon>Schistosoma</taxon>
    </lineage>
</organism>
<dbReference type="InterPro" id="IPR002219">
    <property type="entry name" value="PKC_DAG/PE"/>
</dbReference>
<dbReference type="FunFam" id="3.30.60.20:FF:000002">
    <property type="entry name" value="Diacylglycerol kinase"/>
    <property type="match status" value="1"/>
</dbReference>
<dbReference type="PANTHER" id="PTHR11255:SF54">
    <property type="entry name" value="DIACYLGLYCEROL KINASE THETA"/>
    <property type="match status" value="1"/>
</dbReference>
<dbReference type="PROSITE" id="PS50081">
    <property type="entry name" value="ZF_DAG_PE_2"/>
    <property type="match status" value="1"/>
</dbReference>
<dbReference type="PROSITE" id="PS00479">
    <property type="entry name" value="ZF_DAG_PE_1"/>
    <property type="match status" value="1"/>
</dbReference>
<evidence type="ECO:0000256" key="9">
    <source>
        <dbReference type="ARBA" id="ARBA00022833"/>
    </source>
</evidence>
<dbReference type="GO" id="GO:0004143">
    <property type="term" value="F:ATP-dependent diacylglycerol kinase activity"/>
    <property type="evidence" value="ECO:0007669"/>
    <property type="project" value="UniProtKB-EC"/>
</dbReference>
<evidence type="ECO:0000256" key="6">
    <source>
        <dbReference type="ARBA" id="ARBA00022741"/>
    </source>
</evidence>
<feature type="domain" description="Phorbol-ester/DAG-type" evidence="11">
    <location>
        <begin position="6"/>
        <end position="57"/>
    </location>
</feature>
<dbReference type="EC" id="2.7.1.107" evidence="2"/>
<name>A0A183L611_9TREM</name>
<dbReference type="AlphaFoldDB" id="A0A183L611"/>
<dbReference type="Proteomes" id="UP000279833">
    <property type="component" value="Unassembled WGS sequence"/>
</dbReference>
<dbReference type="WBParaSite" id="SCUD_0002278201-mRNA-1">
    <property type="protein sequence ID" value="SCUD_0002278201-mRNA-1"/>
    <property type="gene ID" value="SCUD_0002278201"/>
</dbReference>
<evidence type="ECO:0000313" key="14">
    <source>
        <dbReference type="WBParaSite" id="SCUD_0002278201-mRNA-1"/>
    </source>
</evidence>
<evidence type="ECO:0000256" key="7">
    <source>
        <dbReference type="ARBA" id="ARBA00022771"/>
    </source>
</evidence>
<keyword evidence="13" id="KW-1185">Reference proteome</keyword>
<evidence type="ECO:0000256" key="10">
    <source>
        <dbReference type="ARBA" id="ARBA00022840"/>
    </source>
</evidence>
<keyword evidence="8" id="KW-0418">Kinase</keyword>
<dbReference type="GO" id="GO:0016020">
    <property type="term" value="C:membrane"/>
    <property type="evidence" value="ECO:0007669"/>
    <property type="project" value="UniProtKB-SubCell"/>
</dbReference>
<evidence type="ECO:0000256" key="1">
    <source>
        <dbReference type="ARBA" id="ARBA00009280"/>
    </source>
</evidence>
<evidence type="ECO:0000256" key="3">
    <source>
        <dbReference type="ARBA" id="ARBA00022679"/>
    </source>
</evidence>
<keyword evidence="9" id="KW-0862">Zinc</keyword>
<reference evidence="12 13" key="2">
    <citation type="submission" date="2018-11" db="EMBL/GenBank/DDBJ databases">
        <authorList>
            <consortium name="Pathogen Informatics"/>
        </authorList>
    </citation>
    <scope>NUCLEOTIDE SEQUENCE [LARGE SCALE GENOMIC DNA]</scope>
    <source>
        <strain evidence="12">Dakar</strain>
        <strain evidence="13">Dakar, Senegal</strain>
    </source>
</reference>
<dbReference type="SUPFAM" id="SSF57889">
    <property type="entry name" value="Cysteine-rich domain"/>
    <property type="match status" value="1"/>
</dbReference>